<sequence precursor="true">MKRISLTLAVLMTCTISGLAQPPGGGRGGPPPGYRGQQQDGGQRGERGGSPNAVMAALDADGDQTISAEEILSAAAALNALDQNGDGKLTSDEVQACDGPGGRAGQSGLSQSGSSSRSSQEGSPSTEQFLTHAFTFDADEDEMLNKSELTKMAAALIKEMQSRGGPPGGGRGRR</sequence>
<dbReference type="KEGG" id="tpol:Mal48_09720"/>
<evidence type="ECO:0000256" key="2">
    <source>
        <dbReference type="SAM" id="SignalP"/>
    </source>
</evidence>
<organism evidence="4 5">
    <name type="scientific">Thalassoglobus polymorphus</name>
    <dbReference type="NCBI Taxonomy" id="2527994"/>
    <lineage>
        <taxon>Bacteria</taxon>
        <taxon>Pseudomonadati</taxon>
        <taxon>Planctomycetota</taxon>
        <taxon>Planctomycetia</taxon>
        <taxon>Planctomycetales</taxon>
        <taxon>Planctomycetaceae</taxon>
        <taxon>Thalassoglobus</taxon>
    </lineage>
</organism>
<dbReference type="Proteomes" id="UP000315724">
    <property type="component" value="Chromosome"/>
</dbReference>
<evidence type="ECO:0000259" key="3">
    <source>
        <dbReference type="PROSITE" id="PS50222"/>
    </source>
</evidence>
<feature type="region of interest" description="Disordered" evidence="1">
    <location>
        <begin position="83"/>
        <end position="133"/>
    </location>
</feature>
<feature type="region of interest" description="Disordered" evidence="1">
    <location>
        <begin position="17"/>
        <end position="54"/>
    </location>
</feature>
<feature type="domain" description="EF-hand" evidence="3">
    <location>
        <begin position="69"/>
        <end position="104"/>
    </location>
</feature>
<evidence type="ECO:0000313" key="5">
    <source>
        <dbReference type="Proteomes" id="UP000315724"/>
    </source>
</evidence>
<dbReference type="InterPro" id="IPR011992">
    <property type="entry name" value="EF-hand-dom_pair"/>
</dbReference>
<feature type="signal peptide" evidence="2">
    <location>
        <begin position="1"/>
        <end position="20"/>
    </location>
</feature>
<feature type="compositionally biased region" description="Low complexity" evidence="1">
    <location>
        <begin position="106"/>
        <end position="125"/>
    </location>
</feature>
<dbReference type="RefSeq" id="WP_145196543.1">
    <property type="nucleotide sequence ID" value="NZ_CP036267.1"/>
</dbReference>
<gene>
    <name evidence="4" type="ORF">Mal48_09720</name>
</gene>
<protein>
    <submittedName>
        <fullName evidence="4">EF hand</fullName>
    </submittedName>
</protein>
<dbReference type="Gene3D" id="1.10.238.10">
    <property type="entry name" value="EF-hand"/>
    <property type="match status" value="1"/>
</dbReference>
<dbReference type="EMBL" id="CP036267">
    <property type="protein sequence ID" value="QDT31736.1"/>
    <property type="molecule type" value="Genomic_DNA"/>
</dbReference>
<dbReference type="PROSITE" id="PS00018">
    <property type="entry name" value="EF_HAND_1"/>
    <property type="match status" value="1"/>
</dbReference>
<keyword evidence="5" id="KW-1185">Reference proteome</keyword>
<keyword evidence="2" id="KW-0732">Signal</keyword>
<name>A0A517QJC9_9PLAN</name>
<dbReference type="Pfam" id="PF13202">
    <property type="entry name" value="EF-hand_5"/>
    <property type="match status" value="1"/>
</dbReference>
<dbReference type="InterPro" id="IPR018247">
    <property type="entry name" value="EF_Hand_1_Ca_BS"/>
</dbReference>
<dbReference type="PROSITE" id="PS50222">
    <property type="entry name" value="EF_HAND_2"/>
    <property type="match status" value="1"/>
</dbReference>
<dbReference type="InterPro" id="IPR002048">
    <property type="entry name" value="EF_hand_dom"/>
</dbReference>
<proteinExistence type="predicted"/>
<evidence type="ECO:0000256" key="1">
    <source>
        <dbReference type="SAM" id="MobiDB-lite"/>
    </source>
</evidence>
<reference evidence="4 5" key="1">
    <citation type="submission" date="2019-02" db="EMBL/GenBank/DDBJ databases">
        <title>Deep-cultivation of Planctomycetes and their phenomic and genomic characterization uncovers novel biology.</title>
        <authorList>
            <person name="Wiegand S."/>
            <person name="Jogler M."/>
            <person name="Boedeker C."/>
            <person name="Pinto D."/>
            <person name="Vollmers J."/>
            <person name="Rivas-Marin E."/>
            <person name="Kohn T."/>
            <person name="Peeters S.H."/>
            <person name="Heuer A."/>
            <person name="Rast P."/>
            <person name="Oberbeckmann S."/>
            <person name="Bunk B."/>
            <person name="Jeske O."/>
            <person name="Meyerdierks A."/>
            <person name="Storesund J.E."/>
            <person name="Kallscheuer N."/>
            <person name="Luecker S."/>
            <person name="Lage O.M."/>
            <person name="Pohl T."/>
            <person name="Merkel B.J."/>
            <person name="Hornburger P."/>
            <person name="Mueller R.-W."/>
            <person name="Bruemmer F."/>
            <person name="Labrenz M."/>
            <person name="Spormann A.M."/>
            <person name="Op den Camp H."/>
            <person name="Overmann J."/>
            <person name="Amann R."/>
            <person name="Jetten M.S.M."/>
            <person name="Mascher T."/>
            <person name="Medema M.H."/>
            <person name="Devos D.P."/>
            <person name="Kaster A.-K."/>
            <person name="Ovreas L."/>
            <person name="Rohde M."/>
            <person name="Galperin M.Y."/>
            <person name="Jogler C."/>
        </authorList>
    </citation>
    <scope>NUCLEOTIDE SEQUENCE [LARGE SCALE GENOMIC DNA]</scope>
    <source>
        <strain evidence="4 5">Mal48</strain>
    </source>
</reference>
<accession>A0A517QJC9</accession>
<dbReference type="GO" id="GO:0005509">
    <property type="term" value="F:calcium ion binding"/>
    <property type="evidence" value="ECO:0007669"/>
    <property type="project" value="InterPro"/>
</dbReference>
<dbReference type="SUPFAM" id="SSF47473">
    <property type="entry name" value="EF-hand"/>
    <property type="match status" value="1"/>
</dbReference>
<dbReference type="AlphaFoldDB" id="A0A517QJC9"/>
<feature type="chain" id="PRO_5021730900" evidence="2">
    <location>
        <begin position="21"/>
        <end position="174"/>
    </location>
</feature>
<evidence type="ECO:0000313" key="4">
    <source>
        <dbReference type="EMBL" id="QDT31736.1"/>
    </source>
</evidence>